<dbReference type="PANTHER" id="PTHR36512">
    <property type="entry name" value="D-AMINOPEPTIDASE"/>
    <property type="match status" value="1"/>
</dbReference>
<dbReference type="AlphaFoldDB" id="A0A0S1XDM9"/>
<dbReference type="SUPFAM" id="SSF56266">
    <property type="entry name" value="DmpA/ArgJ-like"/>
    <property type="match status" value="1"/>
</dbReference>
<reference evidence="2 3" key="1">
    <citation type="journal article" date="2016" name="Genome Announc.">
        <title>Complete genome sequence of the hyperthermophilic and piezophilic archaeon Thermococcus barophilus Ch5, capable of growth at the expense of hydrogenogenesis from carbon monoxide and formate.</title>
        <authorList>
            <person name="Oger P."/>
            <person name="Sokolova T.G."/>
            <person name="Kozhevnikova D.A."/>
            <person name="Taranov E.A."/>
            <person name="Vannier P."/>
            <person name="Lee H.S."/>
            <person name="Kwon K.K."/>
            <person name="Kang S.G."/>
            <person name="Lee J.H."/>
            <person name="Bonch-Osmolovskaya E.A."/>
            <person name="Lebedinsky A.V."/>
        </authorList>
    </citation>
    <scope>NUCLEOTIDE SEQUENCE [LARGE SCALE GENOMIC DNA]</scope>
    <source>
        <strain evidence="3">Ch5</strain>
    </source>
</reference>
<dbReference type="CDD" id="cd02253">
    <property type="entry name" value="DmpA"/>
    <property type="match status" value="1"/>
</dbReference>
<protein>
    <submittedName>
        <fullName evidence="2">D-aminopeptidase</fullName>
    </submittedName>
</protein>
<dbReference type="Pfam" id="PF03576">
    <property type="entry name" value="Peptidase_S58"/>
    <property type="match status" value="1"/>
</dbReference>
<gene>
    <name evidence="2" type="ORF">TBCH5v1_1955</name>
</gene>
<dbReference type="EMBL" id="CP013050">
    <property type="protein sequence ID" value="ALM75859.1"/>
    <property type="molecule type" value="Genomic_DNA"/>
</dbReference>
<comment type="similarity">
    <text evidence="1">Belongs to the peptidase S58 family.</text>
</comment>
<name>A0A0S1XDM9_THEBA</name>
<keyword evidence="2" id="KW-0645">Protease</keyword>
<dbReference type="PATRIC" id="fig|55802.8.peg.1936"/>
<dbReference type="InterPro" id="IPR016117">
    <property type="entry name" value="ArgJ-like_dom_sf"/>
</dbReference>
<dbReference type="GeneID" id="26137187"/>
<keyword evidence="2" id="KW-0378">Hydrolase</keyword>
<sequence>MKAPDLGIKIGFYEHGKRNSITDVKGIKVGHVTLIKGEGKLVPGKGPVRTGVTVILPHDGNIFKEKLLASVFVMNGYAKPVGLTQIRELGTLETPIALTNTLSVYTVADALTDYMLEQNEDIGVTTGSVNPVVLECNDSYLNDLRGKHVKKEHVFEAIKNASEDFEEGSVGAGTGMSSFEFKGGIGSSSRVIEIEGKRYTVGALVLNNFGRREDLTIAGVPVGWELRDYPGRAKPSKGSIIMILATDAPLTARQLSRLAKRAVVGLARTGGYAYHGSGDIALAFSTAQRIKHYQRGEFEIKMLPDARLNRLFKAAAEAIEEAIINSLLQAKTMTGRDNHIRYALPHDKLIEIMKKYGRLER</sequence>
<dbReference type="RefSeq" id="WP_056934367.1">
    <property type="nucleotide sequence ID" value="NZ_CP013050.1"/>
</dbReference>
<keyword evidence="2" id="KW-0031">Aminopeptidase</keyword>
<proteinExistence type="inferred from homology"/>
<accession>A0A0S1XDM9</accession>
<dbReference type="InterPro" id="IPR005321">
    <property type="entry name" value="Peptidase_S58_DmpA"/>
</dbReference>
<dbReference type="Gene3D" id="3.60.70.12">
    <property type="entry name" value="L-amino peptidase D-ALA esterase/amidase"/>
    <property type="match status" value="1"/>
</dbReference>
<evidence type="ECO:0000256" key="1">
    <source>
        <dbReference type="ARBA" id="ARBA00007068"/>
    </source>
</evidence>
<dbReference type="STRING" id="55802.TBCH5v1_1955"/>
<dbReference type="PANTHER" id="PTHR36512:SF3">
    <property type="entry name" value="BLR5678 PROTEIN"/>
    <property type="match status" value="1"/>
</dbReference>
<evidence type="ECO:0000313" key="3">
    <source>
        <dbReference type="Proteomes" id="UP000066042"/>
    </source>
</evidence>
<evidence type="ECO:0000313" key="2">
    <source>
        <dbReference type="EMBL" id="ALM75859.1"/>
    </source>
</evidence>
<dbReference type="GO" id="GO:0004177">
    <property type="term" value="F:aminopeptidase activity"/>
    <property type="evidence" value="ECO:0007669"/>
    <property type="project" value="UniProtKB-KW"/>
</dbReference>
<organism evidence="2 3">
    <name type="scientific">Thermococcus barophilus</name>
    <dbReference type="NCBI Taxonomy" id="55802"/>
    <lineage>
        <taxon>Archaea</taxon>
        <taxon>Methanobacteriati</taxon>
        <taxon>Methanobacteriota</taxon>
        <taxon>Thermococci</taxon>
        <taxon>Thermococcales</taxon>
        <taxon>Thermococcaceae</taxon>
        <taxon>Thermococcus</taxon>
    </lineage>
</organism>
<dbReference type="Proteomes" id="UP000066042">
    <property type="component" value="Chromosome"/>
</dbReference>